<keyword evidence="4" id="KW-1185">Reference proteome</keyword>
<keyword evidence="2" id="KW-0560">Oxidoreductase</keyword>
<dbReference type="InterPro" id="IPR036291">
    <property type="entry name" value="NAD(P)-bd_dom_sf"/>
</dbReference>
<protein>
    <submittedName>
        <fullName evidence="3">SDR family NAD(P)-dependent oxidoreductase</fullName>
    </submittedName>
</protein>
<dbReference type="EMBL" id="BAAAJX010000016">
    <property type="protein sequence ID" value="GAA1494499.1"/>
    <property type="molecule type" value="Genomic_DNA"/>
</dbReference>
<dbReference type="SUPFAM" id="SSF51735">
    <property type="entry name" value="NAD(P)-binding Rossmann-fold domains"/>
    <property type="match status" value="1"/>
</dbReference>
<dbReference type="Gene3D" id="3.40.50.720">
    <property type="entry name" value="NAD(P)-binding Rossmann-like Domain"/>
    <property type="match status" value="1"/>
</dbReference>
<dbReference type="PRINTS" id="PR00081">
    <property type="entry name" value="GDHRDH"/>
</dbReference>
<dbReference type="PANTHER" id="PTHR44169:SF6">
    <property type="entry name" value="NADPH-DEPENDENT 1-ACYLDIHYDROXYACETONE PHOSPHATE REDUCTASE"/>
    <property type="match status" value="1"/>
</dbReference>
<gene>
    <name evidence="3" type="ORF">GCM10009627_28450</name>
</gene>
<reference evidence="3 4" key="1">
    <citation type="journal article" date="2019" name="Int. J. Syst. Evol. Microbiol.">
        <title>The Global Catalogue of Microorganisms (GCM) 10K type strain sequencing project: providing services to taxonomists for standard genome sequencing and annotation.</title>
        <authorList>
            <consortium name="The Broad Institute Genomics Platform"/>
            <consortium name="The Broad Institute Genome Sequencing Center for Infectious Disease"/>
            <person name="Wu L."/>
            <person name="Ma J."/>
        </authorList>
    </citation>
    <scope>NUCLEOTIDE SEQUENCE [LARGE SCALE GENOMIC DNA]</scope>
    <source>
        <strain evidence="3 4">JCM 12140</strain>
    </source>
</reference>
<evidence type="ECO:0000313" key="3">
    <source>
        <dbReference type="EMBL" id="GAA1494499.1"/>
    </source>
</evidence>
<comment type="caution">
    <text evidence="3">The sequence shown here is derived from an EMBL/GenBank/DDBJ whole genome shotgun (WGS) entry which is preliminary data.</text>
</comment>
<comment type="similarity">
    <text evidence="1">Belongs to the short-chain dehydrogenases/reductases (SDR) family.</text>
</comment>
<organism evidence="3 4">
    <name type="scientific">Curtobacterium herbarum</name>
    <dbReference type="NCBI Taxonomy" id="150122"/>
    <lineage>
        <taxon>Bacteria</taxon>
        <taxon>Bacillati</taxon>
        <taxon>Actinomycetota</taxon>
        <taxon>Actinomycetes</taxon>
        <taxon>Micrococcales</taxon>
        <taxon>Microbacteriaceae</taxon>
        <taxon>Curtobacterium</taxon>
    </lineage>
</organism>
<evidence type="ECO:0000313" key="4">
    <source>
        <dbReference type="Proteomes" id="UP001501742"/>
    </source>
</evidence>
<evidence type="ECO:0000256" key="1">
    <source>
        <dbReference type="ARBA" id="ARBA00006484"/>
    </source>
</evidence>
<dbReference type="Proteomes" id="UP001501742">
    <property type="component" value="Unassembled WGS sequence"/>
</dbReference>
<dbReference type="Pfam" id="PF00106">
    <property type="entry name" value="adh_short"/>
    <property type="match status" value="1"/>
</dbReference>
<dbReference type="PROSITE" id="PS00061">
    <property type="entry name" value="ADH_SHORT"/>
    <property type="match status" value="1"/>
</dbReference>
<sequence length="262" mass="27719">MTALWLPLARRRIVVVMDITNSTVFIPGATSGIGLALALRLQQAGSTVVVGGRRQALLDSIAAEHGLDTVQVDVADADSIRQAAETVLAAHPALDTLVTMSGIMRNEDLRDPAHITDAVEIVETNLVGTIRLIDAFLPHLLGRPSATVMTVSSGLAFVPLTATPTYSATKAGVHAYTQALRQQLVGSSVEVLELAPPAVATDLMGGQDFGGMPLDAFIDEVVGLVESGAAPEILVQNVQPLRWAERNGNHQQILEMMAGREH</sequence>
<accession>A0ABN1ZFH8</accession>
<dbReference type="InterPro" id="IPR020904">
    <property type="entry name" value="Sc_DH/Rdtase_CS"/>
</dbReference>
<dbReference type="InterPro" id="IPR002347">
    <property type="entry name" value="SDR_fam"/>
</dbReference>
<proteinExistence type="inferred from homology"/>
<evidence type="ECO:0000256" key="2">
    <source>
        <dbReference type="ARBA" id="ARBA00023002"/>
    </source>
</evidence>
<dbReference type="PANTHER" id="PTHR44169">
    <property type="entry name" value="NADPH-DEPENDENT 1-ACYLDIHYDROXYACETONE PHOSPHATE REDUCTASE"/>
    <property type="match status" value="1"/>
</dbReference>
<name>A0ABN1ZFH8_9MICO</name>